<proteinExistence type="predicted"/>
<feature type="domain" description="Protein kinase" evidence="4">
    <location>
        <begin position="707"/>
        <end position="975"/>
    </location>
</feature>
<evidence type="ECO:0000313" key="5">
    <source>
        <dbReference type="EMBL" id="CAG5103120.1"/>
    </source>
</evidence>
<evidence type="ECO:0000256" key="3">
    <source>
        <dbReference type="SAM" id="Phobius"/>
    </source>
</evidence>
<keyword evidence="3" id="KW-1133">Transmembrane helix</keyword>
<name>A0ABN7SKE8_OIKDI</name>
<dbReference type="SUPFAM" id="SSF56112">
    <property type="entry name" value="Protein kinase-like (PK-like)"/>
    <property type="match status" value="1"/>
</dbReference>
<dbReference type="PANTHER" id="PTHR24416:SF617">
    <property type="entry name" value="RET ONCOGENE, ISOFORM A"/>
    <property type="match status" value="1"/>
</dbReference>
<dbReference type="PROSITE" id="PS50011">
    <property type="entry name" value="PROTEIN_KINASE_DOM"/>
    <property type="match status" value="1"/>
</dbReference>
<keyword evidence="3" id="KW-0472">Membrane</keyword>
<dbReference type="EMBL" id="OU015566">
    <property type="protein sequence ID" value="CAG5103120.1"/>
    <property type="molecule type" value="Genomic_DNA"/>
</dbReference>
<organism evidence="5 6">
    <name type="scientific">Oikopleura dioica</name>
    <name type="common">Tunicate</name>
    <dbReference type="NCBI Taxonomy" id="34765"/>
    <lineage>
        <taxon>Eukaryota</taxon>
        <taxon>Metazoa</taxon>
        <taxon>Chordata</taxon>
        <taxon>Tunicata</taxon>
        <taxon>Appendicularia</taxon>
        <taxon>Copelata</taxon>
        <taxon>Oikopleuridae</taxon>
        <taxon>Oikopleura</taxon>
    </lineage>
</organism>
<evidence type="ECO:0000259" key="4">
    <source>
        <dbReference type="PROSITE" id="PS50011"/>
    </source>
</evidence>
<evidence type="ECO:0000313" key="6">
    <source>
        <dbReference type="Proteomes" id="UP001158576"/>
    </source>
</evidence>
<protein>
    <submittedName>
        <fullName evidence="5">Oidioi.mRNA.OKI2018_I69.chr1.g625.t1.cds</fullName>
    </submittedName>
</protein>
<dbReference type="Pfam" id="PF07714">
    <property type="entry name" value="PK_Tyr_Ser-Thr"/>
    <property type="match status" value="1"/>
</dbReference>
<dbReference type="PANTHER" id="PTHR24416">
    <property type="entry name" value="TYROSINE-PROTEIN KINASE RECEPTOR"/>
    <property type="match status" value="1"/>
</dbReference>
<dbReference type="Proteomes" id="UP001158576">
    <property type="component" value="Chromosome 1"/>
</dbReference>
<feature type="transmembrane region" description="Helical" evidence="3">
    <location>
        <begin position="607"/>
        <end position="630"/>
    </location>
</feature>
<reference evidence="5 6" key="1">
    <citation type="submission" date="2021-04" db="EMBL/GenBank/DDBJ databases">
        <authorList>
            <person name="Bliznina A."/>
        </authorList>
    </citation>
    <scope>NUCLEOTIDE SEQUENCE [LARGE SCALE GENOMIC DNA]</scope>
</reference>
<keyword evidence="6" id="KW-1185">Reference proteome</keyword>
<keyword evidence="3" id="KW-0812">Transmembrane</keyword>
<evidence type="ECO:0000256" key="1">
    <source>
        <dbReference type="ARBA" id="ARBA00022840"/>
    </source>
</evidence>
<dbReference type="InterPro" id="IPR050122">
    <property type="entry name" value="RTK"/>
</dbReference>
<sequence length="976" mass="110211">MHKGFTAQKYDLDLETFGIVALVDEPIKYCTNNPALGSESGHCEEIQPKQMTSDFFYFDGGSLKLKNYVDMKLLGGPRHMIKLGTSGGCFVYYKVFIFPSFDLNVDISLVDKTPNNRILEHLEMPTSSLINNGLNPLFKMDIFDNVFCAIRDECRLDKGACQNYDTDLSKKVAIDLWDVISSSIHFKNARIVSGPKIELAKNSSEEAGLAEMAKRWYLQDESGNWLKIAPQSPLCTITIQLDWYMYQAITLIDNINKQETLFIEYVSIQGAFQNVLLADADISFNRNFDGNLLATRNRTSIRSLFYDDVEIQDVDDLPAIFVIDQSCQSYFDCVIIDKLLINQTFEACKDGEALLTMNSDLFVVDGDRQINSRSVRYEVLQSRSFELFGSAISCTAALSPGQHEFTMKAVQDNRIDRTSYLTVAVTIAEPVVNWTSIVTTPVKSAEFEILGSPSFVMNTQDHSAFKLDISPPADGQEVILISKTPGFTFTDRFELLYTGRRNFLLSNSIDLVVQILLVENDAVIAREDSFSLGIFNIEDRTATTTETPKTDSFTAAEYATEMLNECSTPAITCEPCAPIECSSTAATSSVMTSMASSKEDKSRNCDLFKILMSCLAALFFVTTIVFIILWSRARNSANEKIAPIGKQVLEISENEDQGESKSLPSESELTDSESISDSEYAQPKIVWVPADTKLEDPVYHTLEDHQVILKNFIKPGRIVSHREVLLRKNGETKHAFAVVHDIELASRDMLNEINSRIQIETQISKMRHENVLRYYGSWVELDKLYVGYELAEKGNLDEHLRQCLRPENSASKISNNQIKEILFQIVQGLAHLHSREIIHGNLQASAIYLTQENIPKIGKVCNNQIDSNDRNFRRWWAPELFENDGKHSCEADIWALGVVMWEVCSFGKTPYDDVELDQLSQYVKDNRLDLPNGDFPDACTFMSNCWIIEPRLRPDASQLIELMSAEQEGDLYEFLV</sequence>
<dbReference type="InterPro" id="IPR000719">
    <property type="entry name" value="Prot_kinase_dom"/>
</dbReference>
<dbReference type="InterPro" id="IPR011009">
    <property type="entry name" value="Kinase-like_dom_sf"/>
</dbReference>
<feature type="region of interest" description="Disordered" evidence="2">
    <location>
        <begin position="652"/>
        <end position="677"/>
    </location>
</feature>
<dbReference type="InterPro" id="IPR001245">
    <property type="entry name" value="Ser-Thr/Tyr_kinase_cat_dom"/>
</dbReference>
<keyword evidence="1" id="KW-0547">Nucleotide-binding</keyword>
<dbReference type="Gene3D" id="3.30.200.20">
    <property type="entry name" value="Phosphorylase Kinase, domain 1"/>
    <property type="match status" value="1"/>
</dbReference>
<evidence type="ECO:0000256" key="2">
    <source>
        <dbReference type="SAM" id="MobiDB-lite"/>
    </source>
</evidence>
<gene>
    <name evidence="5" type="ORF">OKIOD_LOCUS9390</name>
</gene>
<keyword evidence="1" id="KW-0067">ATP-binding</keyword>
<accession>A0ABN7SKE8</accession>
<dbReference type="Gene3D" id="1.10.510.10">
    <property type="entry name" value="Transferase(Phosphotransferase) domain 1"/>
    <property type="match status" value="1"/>
</dbReference>